<name>A0AAJ3XST4_9BURK</name>
<gene>
    <name evidence="2" type="ORF">ParKJ_03655</name>
</gene>
<feature type="region of interest" description="Disordered" evidence="1">
    <location>
        <begin position="147"/>
        <end position="198"/>
    </location>
</feature>
<evidence type="ECO:0000256" key="1">
    <source>
        <dbReference type="SAM" id="MobiDB-lite"/>
    </source>
</evidence>
<dbReference type="InterPro" id="IPR035235">
    <property type="entry name" value="DUF5343"/>
</dbReference>
<comment type="caution">
    <text evidence="2">The sequence shown here is derived from an EMBL/GenBank/DDBJ whole genome shotgun (WGS) entry which is preliminary data.</text>
</comment>
<dbReference type="Pfam" id="PF17278">
    <property type="entry name" value="DUF5343"/>
    <property type="match status" value="1"/>
</dbReference>
<organism evidence="2 3">
    <name type="scientific">Paraburkholderia fungorum</name>
    <dbReference type="NCBI Taxonomy" id="134537"/>
    <lineage>
        <taxon>Bacteria</taxon>
        <taxon>Pseudomonadati</taxon>
        <taxon>Pseudomonadota</taxon>
        <taxon>Betaproteobacteria</taxon>
        <taxon>Burkholderiales</taxon>
        <taxon>Burkholderiaceae</taxon>
        <taxon>Paraburkholderia</taxon>
    </lineage>
</organism>
<dbReference type="EMBL" id="JANSLM010000001">
    <property type="protein sequence ID" value="MDT8836499.1"/>
    <property type="molecule type" value="Genomic_DNA"/>
</dbReference>
<sequence>MASTNEKVLTPPVISHMSFTAFLNSLRDAGTVPTRIDKTLMPKASGSQQSGMLAALRFLGLIDEIGKPKEQFKPLVQAQDDARKPLLEAIVRESYAFLFNDPEFDLHHASSGEMTQKFRNLGISGSTLTKTIAFFLAAAKEYGIPVSPHVKAPPPPPPKNGSAGKKSAKGLDEPSRALDGRTGDDEDDQDVERFEIPLPGKRSAKITVPNGLDADDWVMLQTMLAAYIRRWKGFTSEEKN</sequence>
<dbReference type="AlphaFoldDB" id="A0AAJ3XST4"/>
<feature type="compositionally biased region" description="Basic and acidic residues" evidence="1">
    <location>
        <begin position="169"/>
        <end position="183"/>
    </location>
</feature>
<accession>A0AAJ3XST4</accession>
<evidence type="ECO:0000313" key="2">
    <source>
        <dbReference type="EMBL" id="MDT8836499.1"/>
    </source>
</evidence>
<dbReference type="Proteomes" id="UP001246473">
    <property type="component" value="Unassembled WGS sequence"/>
</dbReference>
<proteinExistence type="predicted"/>
<evidence type="ECO:0000313" key="3">
    <source>
        <dbReference type="Proteomes" id="UP001246473"/>
    </source>
</evidence>
<protein>
    <submittedName>
        <fullName evidence="2">DUF5343 domain-containing protein</fullName>
    </submittedName>
</protein>
<dbReference type="RefSeq" id="WP_028197818.1">
    <property type="nucleotide sequence ID" value="NZ_CADFGE010000004.1"/>
</dbReference>
<reference evidence="2" key="1">
    <citation type="submission" date="2022-08" db="EMBL/GenBank/DDBJ databases">
        <authorList>
            <person name="Kim S.-J."/>
        </authorList>
    </citation>
    <scope>NUCLEOTIDE SEQUENCE</scope>
    <source>
        <strain evidence="2">KJ</strain>
    </source>
</reference>